<dbReference type="GO" id="GO:0004674">
    <property type="term" value="F:protein serine/threonine kinase activity"/>
    <property type="evidence" value="ECO:0007669"/>
    <property type="project" value="UniProtKB-KW"/>
</dbReference>
<dbReference type="InterPro" id="IPR000719">
    <property type="entry name" value="Prot_kinase_dom"/>
</dbReference>
<dbReference type="Pfam" id="PF00069">
    <property type="entry name" value="Pkinase"/>
    <property type="match status" value="1"/>
</dbReference>
<keyword evidence="4 11" id="KW-0418">Kinase</keyword>
<dbReference type="InterPro" id="IPR008984">
    <property type="entry name" value="SMAD_FHA_dom_sf"/>
</dbReference>
<dbReference type="InterPro" id="IPR008271">
    <property type="entry name" value="Ser/Thr_kinase_AS"/>
</dbReference>
<dbReference type="SUPFAM" id="SSF56112">
    <property type="entry name" value="Protein kinase-like (PK-like)"/>
    <property type="match status" value="1"/>
</dbReference>
<dbReference type="Proteomes" id="UP000807469">
    <property type="component" value="Unassembled WGS sequence"/>
</dbReference>
<dbReference type="Gene3D" id="2.60.200.20">
    <property type="match status" value="1"/>
</dbReference>
<dbReference type="PROSITE" id="PS00108">
    <property type="entry name" value="PROTEIN_KINASE_ST"/>
    <property type="match status" value="1"/>
</dbReference>
<dbReference type="SMART" id="SM00220">
    <property type="entry name" value="S_TKc"/>
    <property type="match status" value="1"/>
</dbReference>
<keyword evidence="5 7" id="KW-0067">ATP-binding</keyword>
<feature type="cross-link" description="Glycyl lysine isopeptide (Lys-Gly) (interchain with G-Cter in SUMO2)" evidence="8">
    <location>
        <position position="231"/>
    </location>
</feature>
<evidence type="ECO:0000256" key="2">
    <source>
        <dbReference type="ARBA" id="ARBA00022679"/>
    </source>
</evidence>
<dbReference type="CDD" id="cd00060">
    <property type="entry name" value="FHA"/>
    <property type="match status" value="1"/>
</dbReference>
<feature type="binding site" evidence="7">
    <location>
        <position position="249"/>
    </location>
    <ligand>
        <name>ATP</name>
        <dbReference type="ChEBI" id="CHEBI:30616"/>
    </ligand>
</feature>
<comment type="caution">
    <text evidence="11">The sequence shown here is derived from an EMBL/GenBank/DDBJ whole genome shotgun (WGS) entry which is preliminary data.</text>
</comment>
<evidence type="ECO:0000259" key="10">
    <source>
        <dbReference type="PROSITE" id="PS50011"/>
    </source>
</evidence>
<evidence type="ECO:0000256" key="7">
    <source>
        <dbReference type="PIRSR" id="PIRSR630616-2"/>
    </source>
</evidence>
<dbReference type="Gene3D" id="1.10.510.10">
    <property type="entry name" value="Transferase(Phosphotransferase) domain 1"/>
    <property type="match status" value="1"/>
</dbReference>
<dbReference type="GO" id="GO:0005524">
    <property type="term" value="F:ATP binding"/>
    <property type="evidence" value="ECO:0007669"/>
    <property type="project" value="UniProtKB-KW"/>
</dbReference>
<keyword evidence="2" id="KW-0808">Transferase</keyword>
<protein>
    <submittedName>
        <fullName evidence="11">Kinase-like protein</fullName>
    </submittedName>
</protein>
<dbReference type="AlphaFoldDB" id="A0A9P6CMF3"/>
<reference evidence="11" key="1">
    <citation type="submission" date="2020-11" db="EMBL/GenBank/DDBJ databases">
        <authorList>
            <consortium name="DOE Joint Genome Institute"/>
            <person name="Ahrendt S."/>
            <person name="Riley R."/>
            <person name="Andreopoulos W."/>
            <person name="Labutti K."/>
            <person name="Pangilinan J."/>
            <person name="Ruiz-Duenas F.J."/>
            <person name="Barrasa J.M."/>
            <person name="Sanchez-Garcia M."/>
            <person name="Camarero S."/>
            <person name="Miyauchi S."/>
            <person name="Serrano A."/>
            <person name="Linde D."/>
            <person name="Babiker R."/>
            <person name="Drula E."/>
            <person name="Ayuso-Fernandez I."/>
            <person name="Pacheco R."/>
            <person name="Padilla G."/>
            <person name="Ferreira P."/>
            <person name="Barriuso J."/>
            <person name="Kellner H."/>
            <person name="Castanera R."/>
            <person name="Alfaro M."/>
            <person name="Ramirez L."/>
            <person name="Pisabarro A.G."/>
            <person name="Kuo A."/>
            <person name="Tritt A."/>
            <person name="Lipzen A."/>
            <person name="He G."/>
            <person name="Yan M."/>
            <person name="Ng V."/>
            <person name="Cullen D."/>
            <person name="Martin F."/>
            <person name="Rosso M.-N."/>
            <person name="Henrissat B."/>
            <person name="Hibbett D."/>
            <person name="Martinez A.T."/>
            <person name="Grigoriev I.V."/>
        </authorList>
    </citation>
    <scope>NUCLEOTIDE SEQUENCE</scope>
    <source>
        <strain evidence="11">CIRM-BRFM 674</strain>
    </source>
</reference>
<feature type="region of interest" description="Disordered" evidence="9">
    <location>
        <begin position="521"/>
        <end position="569"/>
    </location>
</feature>
<evidence type="ECO:0000256" key="6">
    <source>
        <dbReference type="PIRSR" id="PIRSR630616-1"/>
    </source>
</evidence>
<feature type="region of interest" description="Disordered" evidence="9">
    <location>
        <begin position="418"/>
        <end position="445"/>
    </location>
</feature>
<evidence type="ECO:0000256" key="5">
    <source>
        <dbReference type="ARBA" id="ARBA00022840"/>
    </source>
</evidence>
<accession>A0A9P6CMF3</accession>
<evidence type="ECO:0000256" key="9">
    <source>
        <dbReference type="SAM" id="MobiDB-lite"/>
    </source>
</evidence>
<evidence type="ECO:0000256" key="1">
    <source>
        <dbReference type="ARBA" id="ARBA00022527"/>
    </source>
</evidence>
<feature type="compositionally biased region" description="Basic and acidic residues" evidence="9">
    <location>
        <begin position="418"/>
        <end position="435"/>
    </location>
</feature>
<name>A0A9P6CMF3_9AGAR</name>
<proteinExistence type="predicted"/>
<sequence>MTFGKDSHDCIFTWDGFSKAYFTDLSKGGILVNDKKIGYNLTIRIRDGSEIAFGKWKYIYCQVSGCAKPPAPSPVATQALALSSDPSPSFTLPPTLAKQYKFDRILGNGGFGFVVGAKHRHTGEYHALKMIDLDGLLAVDPTAAERVKEEVDNLLRVKHPHVCRIHGSILDAGSGILTMLLEYMEGGDLWDYIHEFYQNGMPEESVKHIAYQICDAMAYVHSKGIMHRDLKPANILLTQGIPPLVKIADFGLSKKSKPDKSYKHHTICGTVKYIAPEVVGNGLYDDRVDCYSVGVIIYFLLTSCNPYQPHLNKFKDEEGESLLIKHVEERVLDTSLLQRKDISENARNIVSCLLSDSPDRRLSMQGVLNSPWFDGYQPYYGRSIYAKGRITPAAAASPPQAGQRKTERHQAVNVLPHRNHDASPRQKPAHVDTNHGRVPPQPMPYPRLDPADAKVKGGHVHVDVKGRVPPQPIPLPQPVVHKGTHAGNKHTIVAVNRRAPPQPMPRPQPVVDANFKGMQTEKRPANAEANGRVLPQPIPRPRPAVNATHESKDAAPRGGGTPVEDKRQGRFFHHPVNVVVNAQAHAPSQDPRGKGRR</sequence>
<keyword evidence="12" id="KW-1185">Reference proteome</keyword>
<dbReference type="FunFam" id="1.10.510.10:FF:000571">
    <property type="entry name" value="Maternal embryonic leucine zipper kinase"/>
    <property type="match status" value="1"/>
</dbReference>
<feature type="domain" description="Protein kinase" evidence="10">
    <location>
        <begin position="100"/>
        <end position="373"/>
    </location>
</feature>
<dbReference type="EMBL" id="MU155638">
    <property type="protein sequence ID" value="KAF9471697.1"/>
    <property type="molecule type" value="Genomic_DNA"/>
</dbReference>
<evidence type="ECO:0000313" key="12">
    <source>
        <dbReference type="Proteomes" id="UP000807469"/>
    </source>
</evidence>
<keyword evidence="3 7" id="KW-0547">Nucleotide-binding</keyword>
<evidence type="ECO:0000256" key="3">
    <source>
        <dbReference type="ARBA" id="ARBA00022741"/>
    </source>
</evidence>
<evidence type="ECO:0000256" key="4">
    <source>
        <dbReference type="ARBA" id="ARBA00022777"/>
    </source>
</evidence>
<evidence type="ECO:0000256" key="8">
    <source>
        <dbReference type="PIRSR" id="PIRSR630616-3"/>
    </source>
</evidence>
<dbReference type="PANTHER" id="PTHR24350">
    <property type="entry name" value="SERINE/THREONINE-PROTEIN KINASE IAL-RELATED"/>
    <property type="match status" value="1"/>
</dbReference>
<dbReference type="InterPro" id="IPR011009">
    <property type="entry name" value="Kinase-like_dom_sf"/>
</dbReference>
<feature type="binding site" evidence="7">
    <location>
        <position position="129"/>
    </location>
    <ligand>
        <name>ATP</name>
        <dbReference type="ChEBI" id="CHEBI:30616"/>
    </ligand>
</feature>
<dbReference type="InterPro" id="IPR030616">
    <property type="entry name" value="Aur-like"/>
</dbReference>
<feature type="active site" description="Proton acceptor" evidence="6">
    <location>
        <position position="229"/>
    </location>
</feature>
<dbReference type="OrthoDB" id="541276at2759"/>
<keyword evidence="1" id="KW-0723">Serine/threonine-protein kinase</keyword>
<dbReference type="PROSITE" id="PS50011">
    <property type="entry name" value="PROTEIN_KINASE_DOM"/>
    <property type="match status" value="1"/>
</dbReference>
<organism evidence="11 12">
    <name type="scientific">Pholiota conissans</name>
    <dbReference type="NCBI Taxonomy" id="109636"/>
    <lineage>
        <taxon>Eukaryota</taxon>
        <taxon>Fungi</taxon>
        <taxon>Dikarya</taxon>
        <taxon>Basidiomycota</taxon>
        <taxon>Agaricomycotina</taxon>
        <taxon>Agaricomycetes</taxon>
        <taxon>Agaricomycetidae</taxon>
        <taxon>Agaricales</taxon>
        <taxon>Agaricineae</taxon>
        <taxon>Strophariaceae</taxon>
        <taxon>Pholiota</taxon>
    </lineage>
</organism>
<gene>
    <name evidence="11" type="ORF">BDN70DRAFT_938759</name>
</gene>
<evidence type="ECO:0000313" key="11">
    <source>
        <dbReference type="EMBL" id="KAF9471697.1"/>
    </source>
</evidence>
<dbReference type="SUPFAM" id="SSF49879">
    <property type="entry name" value="SMAD/FHA domain"/>
    <property type="match status" value="1"/>
</dbReference>